<dbReference type="SMART" id="SM00387">
    <property type="entry name" value="HATPase_c"/>
    <property type="match status" value="1"/>
</dbReference>
<evidence type="ECO:0000259" key="7">
    <source>
        <dbReference type="PROSITE" id="PS50109"/>
    </source>
</evidence>
<dbReference type="InterPro" id="IPR011006">
    <property type="entry name" value="CheY-like_superfamily"/>
</dbReference>
<evidence type="ECO:0000256" key="1">
    <source>
        <dbReference type="ARBA" id="ARBA00000085"/>
    </source>
</evidence>
<comment type="caution">
    <text evidence="9">The sequence shown here is derived from an EMBL/GenBank/DDBJ whole genome shotgun (WGS) entry which is preliminary data.</text>
</comment>
<dbReference type="GO" id="GO:0009927">
    <property type="term" value="F:histidine phosphotransfer kinase activity"/>
    <property type="evidence" value="ECO:0007669"/>
    <property type="project" value="TreeGrafter"/>
</dbReference>
<dbReference type="SUPFAM" id="SSF47384">
    <property type="entry name" value="Homodimeric domain of signal transducing histidine kinase"/>
    <property type="match status" value="1"/>
</dbReference>
<dbReference type="CDD" id="cd00082">
    <property type="entry name" value="HisKA"/>
    <property type="match status" value="1"/>
</dbReference>
<keyword evidence="3 6" id="KW-0597">Phosphoprotein</keyword>
<feature type="modified residue" description="4-aspartylphosphate" evidence="6">
    <location>
        <position position="439"/>
    </location>
</feature>
<dbReference type="InterPro" id="IPR003594">
    <property type="entry name" value="HATPase_dom"/>
</dbReference>
<dbReference type="InterPro" id="IPR035965">
    <property type="entry name" value="PAS-like_dom_sf"/>
</dbReference>
<proteinExistence type="predicted"/>
<dbReference type="PROSITE" id="PS50110">
    <property type="entry name" value="RESPONSE_REGULATORY"/>
    <property type="match status" value="1"/>
</dbReference>
<dbReference type="Proteomes" id="UP001143372">
    <property type="component" value="Unassembled WGS sequence"/>
</dbReference>
<reference evidence="9" key="2">
    <citation type="submission" date="2023-01" db="EMBL/GenBank/DDBJ databases">
        <authorList>
            <person name="Sun Q."/>
            <person name="Evtushenko L."/>
        </authorList>
    </citation>
    <scope>NUCLEOTIDE SEQUENCE</scope>
    <source>
        <strain evidence="9">VKM B-2347</strain>
    </source>
</reference>
<evidence type="ECO:0000256" key="2">
    <source>
        <dbReference type="ARBA" id="ARBA00012438"/>
    </source>
</evidence>
<evidence type="ECO:0000256" key="5">
    <source>
        <dbReference type="ARBA" id="ARBA00022777"/>
    </source>
</evidence>
<dbReference type="EMBL" id="BSFI01000002">
    <property type="protein sequence ID" value="GLK66894.1"/>
    <property type="molecule type" value="Genomic_DNA"/>
</dbReference>
<dbReference type="InterPro" id="IPR036890">
    <property type="entry name" value="HATPase_C_sf"/>
</dbReference>
<dbReference type="InterPro" id="IPR003661">
    <property type="entry name" value="HisK_dim/P_dom"/>
</dbReference>
<dbReference type="Gene3D" id="1.10.287.130">
    <property type="match status" value="1"/>
</dbReference>
<dbReference type="SMART" id="SM00448">
    <property type="entry name" value="REC"/>
    <property type="match status" value="1"/>
</dbReference>
<dbReference type="PROSITE" id="PS50109">
    <property type="entry name" value="HIS_KIN"/>
    <property type="match status" value="1"/>
</dbReference>
<dbReference type="Pfam" id="PF02518">
    <property type="entry name" value="HATPase_c"/>
    <property type="match status" value="1"/>
</dbReference>
<dbReference type="RefSeq" id="WP_271167152.1">
    <property type="nucleotide sequence ID" value="NZ_BSFI01000002.1"/>
</dbReference>
<dbReference type="GO" id="GO:0000155">
    <property type="term" value="F:phosphorelay sensor kinase activity"/>
    <property type="evidence" value="ECO:0007669"/>
    <property type="project" value="InterPro"/>
</dbReference>
<evidence type="ECO:0000256" key="4">
    <source>
        <dbReference type="ARBA" id="ARBA00022679"/>
    </source>
</evidence>
<dbReference type="AlphaFoldDB" id="A0A9W6MTZ9"/>
<name>A0A9W6MTZ9_9HYPH</name>
<keyword evidence="4" id="KW-0808">Transferase</keyword>
<dbReference type="Gene3D" id="3.30.450.20">
    <property type="entry name" value="PAS domain"/>
    <property type="match status" value="1"/>
</dbReference>
<dbReference type="PANTHER" id="PTHR43047:SF9">
    <property type="entry name" value="HISTIDINE KINASE"/>
    <property type="match status" value="1"/>
</dbReference>
<dbReference type="InterPro" id="IPR005467">
    <property type="entry name" value="His_kinase_dom"/>
</dbReference>
<dbReference type="PANTHER" id="PTHR43047">
    <property type="entry name" value="TWO-COMPONENT HISTIDINE PROTEIN KINASE"/>
    <property type="match status" value="1"/>
</dbReference>
<accession>A0A9W6MTZ9</accession>
<protein>
    <recommendedName>
        <fullName evidence="2">histidine kinase</fullName>
        <ecNumber evidence="2">2.7.13.3</ecNumber>
    </recommendedName>
</protein>
<dbReference type="InterPro" id="IPR001789">
    <property type="entry name" value="Sig_transdc_resp-reg_receiver"/>
</dbReference>
<dbReference type="InterPro" id="IPR036097">
    <property type="entry name" value="HisK_dim/P_sf"/>
</dbReference>
<dbReference type="Gene3D" id="3.30.565.10">
    <property type="entry name" value="Histidine kinase-like ATPase, C-terminal domain"/>
    <property type="match status" value="1"/>
</dbReference>
<organism evidence="9 10">
    <name type="scientific">Hansschlegelia plantiphila</name>
    <dbReference type="NCBI Taxonomy" id="374655"/>
    <lineage>
        <taxon>Bacteria</taxon>
        <taxon>Pseudomonadati</taxon>
        <taxon>Pseudomonadota</taxon>
        <taxon>Alphaproteobacteria</taxon>
        <taxon>Hyphomicrobiales</taxon>
        <taxon>Methylopilaceae</taxon>
        <taxon>Hansschlegelia</taxon>
    </lineage>
</organism>
<evidence type="ECO:0000259" key="8">
    <source>
        <dbReference type="PROSITE" id="PS50110"/>
    </source>
</evidence>
<evidence type="ECO:0000256" key="6">
    <source>
        <dbReference type="PROSITE-ProRule" id="PRU00169"/>
    </source>
</evidence>
<dbReference type="CDD" id="cd00156">
    <property type="entry name" value="REC"/>
    <property type="match status" value="1"/>
</dbReference>
<evidence type="ECO:0000313" key="10">
    <source>
        <dbReference type="Proteomes" id="UP001143372"/>
    </source>
</evidence>
<evidence type="ECO:0000256" key="3">
    <source>
        <dbReference type="ARBA" id="ARBA00022553"/>
    </source>
</evidence>
<dbReference type="Pfam" id="PF00512">
    <property type="entry name" value="HisKA"/>
    <property type="match status" value="1"/>
</dbReference>
<dbReference type="InterPro" id="IPR004358">
    <property type="entry name" value="Sig_transdc_His_kin-like_C"/>
</dbReference>
<dbReference type="Gene3D" id="3.40.50.2300">
    <property type="match status" value="1"/>
</dbReference>
<dbReference type="FunFam" id="3.30.565.10:FF:000049">
    <property type="entry name" value="Two-component sensor histidine kinase"/>
    <property type="match status" value="1"/>
</dbReference>
<keyword evidence="5" id="KW-0418">Kinase</keyword>
<sequence length="514" mass="57163">MADDAFAADERETLEAIRAGLDAVTTGIVLWAKDRTLSYFNLRFRRTFEFPIRIGMPFEEFVSVLANSRECLQPCAIGEWERTEAEQFGLEKDCDYVFADGHVVNMSQRPVEGGGMVVTLTDVTTIKRNERALREAKEAAEATDEAKSRFLRAANHDLRQPLASLKILIYNCIHEEDPEHRGDMLHAMDIAAAVMEDLLGALLQIGQLDAGRIQPRISTFQLRQLFERLDIQFRHQAEEKGLRLRFVETRSTITTDRALLERILSNFVANAVRFTEVGGIVVGCRRDGRSLRIEVADTGKGVREPERAVIFDEFYRSPDSRRGAGGGLGLGLNIVKRLAQLLEHPIGLTSREDRGSIFSISVPFGNVWHSDVGEAEITETVAGEFVGTPVLLVEDDDILRRTMRSLLERWGIEVFDAANEAEALRLIEGGAAPRLIIADYNLKARTGVDVVSAVRERAGRKIPAMIVTADAEPKVLEGIRAADIPVLVKPVSPPRLRVFMHNLLFEPSLVGGGQ</sequence>
<dbReference type="SUPFAM" id="SSF55874">
    <property type="entry name" value="ATPase domain of HSP90 chaperone/DNA topoisomerase II/histidine kinase"/>
    <property type="match status" value="1"/>
</dbReference>
<comment type="catalytic activity">
    <reaction evidence="1">
        <text>ATP + protein L-histidine = ADP + protein N-phospho-L-histidine.</text>
        <dbReference type="EC" id="2.7.13.3"/>
    </reaction>
</comment>
<dbReference type="GO" id="GO:0005886">
    <property type="term" value="C:plasma membrane"/>
    <property type="evidence" value="ECO:0007669"/>
    <property type="project" value="TreeGrafter"/>
</dbReference>
<dbReference type="Pfam" id="PF12860">
    <property type="entry name" value="PAS_7"/>
    <property type="match status" value="1"/>
</dbReference>
<evidence type="ECO:0000313" key="9">
    <source>
        <dbReference type="EMBL" id="GLK66894.1"/>
    </source>
</evidence>
<dbReference type="EC" id="2.7.13.3" evidence="2"/>
<dbReference type="SUPFAM" id="SSF52172">
    <property type="entry name" value="CheY-like"/>
    <property type="match status" value="1"/>
</dbReference>
<gene>
    <name evidence="9" type="ORF">GCM10008179_05320</name>
</gene>
<dbReference type="Pfam" id="PF00072">
    <property type="entry name" value="Response_reg"/>
    <property type="match status" value="1"/>
</dbReference>
<keyword evidence="10" id="KW-1185">Reference proteome</keyword>
<dbReference type="PRINTS" id="PR00344">
    <property type="entry name" value="BCTRLSENSOR"/>
</dbReference>
<dbReference type="SMART" id="SM00388">
    <property type="entry name" value="HisKA"/>
    <property type="match status" value="1"/>
</dbReference>
<reference evidence="9" key="1">
    <citation type="journal article" date="2014" name="Int. J. Syst. Evol. Microbiol.">
        <title>Complete genome sequence of Corynebacterium casei LMG S-19264T (=DSM 44701T), isolated from a smear-ripened cheese.</title>
        <authorList>
            <consortium name="US DOE Joint Genome Institute (JGI-PGF)"/>
            <person name="Walter F."/>
            <person name="Albersmeier A."/>
            <person name="Kalinowski J."/>
            <person name="Ruckert C."/>
        </authorList>
    </citation>
    <scope>NUCLEOTIDE SEQUENCE</scope>
    <source>
        <strain evidence="9">VKM B-2347</strain>
    </source>
</reference>
<feature type="domain" description="Response regulatory" evidence="8">
    <location>
        <begin position="389"/>
        <end position="504"/>
    </location>
</feature>
<feature type="domain" description="Histidine kinase" evidence="7">
    <location>
        <begin position="153"/>
        <end position="366"/>
    </location>
</feature>
<dbReference type="SUPFAM" id="SSF55785">
    <property type="entry name" value="PYP-like sensor domain (PAS domain)"/>
    <property type="match status" value="1"/>
</dbReference>